<dbReference type="EMBL" id="JRUE01000053">
    <property type="protein sequence ID" value="KXZ73761.1"/>
    <property type="molecule type" value="Genomic_DNA"/>
</dbReference>
<organism evidence="1 2">
    <name type="scientific">Acinetobacter venetianus</name>
    <dbReference type="NCBI Taxonomy" id="52133"/>
    <lineage>
        <taxon>Bacteria</taxon>
        <taxon>Pseudomonadati</taxon>
        <taxon>Pseudomonadota</taxon>
        <taxon>Gammaproteobacteria</taxon>
        <taxon>Moraxellales</taxon>
        <taxon>Moraxellaceae</taxon>
        <taxon>Acinetobacter</taxon>
    </lineage>
</organism>
<name>A0A150I2P5_9GAMM</name>
<evidence type="ECO:0008006" key="3">
    <source>
        <dbReference type="Google" id="ProtNLM"/>
    </source>
</evidence>
<accession>A0A150I2P5</accession>
<gene>
    <name evidence="1" type="ORF">AVENLUH5627_00463</name>
</gene>
<sequence>MQKRLIFISLTAAMMSGCTHSNIEETYSKILQSQPKWKLEKSDDTKKTYIDTTLTFDEDKSPFLRVKTLGGKYGTSETVYIYRLDCENQRAANYYRFLNDRPGTYKDPDDYGYIEHRSGNVEEKFFYNPIQPKSIERLWRSFPLGEDLFKNTCKLDASTVKPQNKMMARWAYLEDLSKVIFSATYVNMDQSTQLKKNGKGDLTLKSFDPGIADVMSSREDKLKIDCAAEVVTMRESILRDNDFEYAPSTDQTHIIYHRVFNADITERLDSISLSEALIEHYCK</sequence>
<proteinExistence type="predicted"/>
<reference evidence="1 2" key="1">
    <citation type="journal article" date="2016" name="Sci. Rep.">
        <title>Genomic and phenotypic characterization of the species Acinetobacter venetianus.</title>
        <authorList>
            <person name="Fondi M."/>
            <person name="Maida I."/>
            <person name="Perrin E."/>
            <person name="Orlandini V."/>
            <person name="La Torre L."/>
            <person name="Bosi E."/>
            <person name="Negroni A."/>
            <person name="Zanaroli G."/>
            <person name="Fava F."/>
            <person name="Decorosi F."/>
            <person name="Giovannetti L."/>
            <person name="Viti C."/>
            <person name="Vaneechoutte M."/>
            <person name="Dijkshoorn L."/>
            <person name="Fani R."/>
        </authorList>
    </citation>
    <scope>NUCLEOTIDE SEQUENCE [LARGE SCALE GENOMIC DNA]</scope>
    <source>
        <strain evidence="1 2">LUH5627</strain>
    </source>
</reference>
<dbReference type="RefSeq" id="WP_061518041.1">
    <property type="nucleotide sequence ID" value="NZ_JRUE01000053.1"/>
</dbReference>
<dbReference type="AlphaFoldDB" id="A0A150I2P5"/>
<dbReference type="Proteomes" id="UP000075680">
    <property type="component" value="Unassembled WGS sequence"/>
</dbReference>
<dbReference type="PATRIC" id="fig|52133.18.peg.481"/>
<dbReference type="PROSITE" id="PS51257">
    <property type="entry name" value="PROKAR_LIPOPROTEIN"/>
    <property type="match status" value="1"/>
</dbReference>
<evidence type="ECO:0000313" key="2">
    <source>
        <dbReference type="Proteomes" id="UP000075680"/>
    </source>
</evidence>
<comment type="caution">
    <text evidence="1">The sequence shown here is derived from an EMBL/GenBank/DDBJ whole genome shotgun (WGS) entry which is preliminary data.</text>
</comment>
<evidence type="ECO:0000313" key="1">
    <source>
        <dbReference type="EMBL" id="KXZ73761.1"/>
    </source>
</evidence>
<protein>
    <recommendedName>
        <fullName evidence="3">Lipoprotein</fullName>
    </recommendedName>
</protein>